<dbReference type="SMART" id="SM00387">
    <property type="entry name" value="HATPase_c"/>
    <property type="match status" value="1"/>
</dbReference>
<dbReference type="Pfam" id="PF00512">
    <property type="entry name" value="HisKA"/>
    <property type="match status" value="1"/>
</dbReference>
<dbReference type="EC" id="2.7.13.3" evidence="3"/>
<feature type="domain" description="PAC" evidence="12">
    <location>
        <begin position="282"/>
        <end position="335"/>
    </location>
</feature>
<dbReference type="Gene3D" id="1.10.287.130">
    <property type="match status" value="1"/>
</dbReference>
<dbReference type="InterPro" id="IPR004358">
    <property type="entry name" value="Sig_transdc_His_kin-like_C"/>
</dbReference>
<sequence>MAAYAWRRRYYRSSQPFAILLAAIAIWTTCRALAAASPTPNGMIFWSLLQHLGIVSLTPAWLLISISYSEMWLRWRRHLQIGIFILPLIFFVLALTNDLHHLWWSSVTVDASRGFLWPVAERGIFFWAHAVYAYLCLLIGIILLSQAVFKAGPINRGHAWMLLFTAFSPAIGNVTYLSGLWMPWNDDPTPIMAFLGAILGFYATIHFRVIDLAPLVEREVLSALPDGMVVLNRQMVVSEINPEAIKLLHLPPGQMIGRSLLSLLADQPQMSQVRNVLVDGPSPQTHQIVIGDGDTLQALELRLRPLRASNDARVGMLLLLRDVSERAKAEQARAMHVAELSLLNHVARAANSANETERLIRVIAETIVEYGPWERVAVGLLPKIGGQLDIVADFGTHMGQSYEGSLVRNQVGTELLALMMAGKSSQFDLDDPPAAESAIVQLMRREELQHILVIPLLHQANSLGVLVLGNSLSRPYSPALLHLAETIGELITDASVRTRLYEEVRTADRLKSAFLATVSHELRTPLTSIIGYTEMLQRGLYGPLGERMGEPLGHMRTASGTLLRLITDILDFSRMEAGHLKVDLTPVEPLRTIRSVAGQFQPQILQRSLALDLDLPDHLPYIYANSMRLEQVLTNLIGNAIKFTDQGGITVSAHHHADRLRISVRDTGIGIAHEHQDAIFLEFRRIEQIGRHAGGAGLGLAISRRLVELMGGTIGLHSTPGEGSTFFIDMPICPTPADAPPTVMSLPVL</sequence>
<dbReference type="GO" id="GO:0005886">
    <property type="term" value="C:plasma membrane"/>
    <property type="evidence" value="ECO:0007669"/>
    <property type="project" value="TreeGrafter"/>
</dbReference>
<dbReference type="PANTHER" id="PTHR43047">
    <property type="entry name" value="TWO-COMPONENT HISTIDINE PROTEIN KINASE"/>
    <property type="match status" value="1"/>
</dbReference>
<evidence type="ECO:0000256" key="3">
    <source>
        <dbReference type="ARBA" id="ARBA00012438"/>
    </source>
</evidence>
<feature type="transmembrane region" description="Helical" evidence="9">
    <location>
        <begin position="124"/>
        <end position="149"/>
    </location>
</feature>
<dbReference type="AlphaFoldDB" id="E1IAT1"/>
<keyword evidence="9" id="KW-0812">Transmembrane</keyword>
<feature type="domain" description="PAS" evidence="11">
    <location>
        <begin position="218"/>
        <end position="277"/>
    </location>
</feature>
<dbReference type="Pfam" id="PF02518">
    <property type="entry name" value="HATPase_c"/>
    <property type="match status" value="1"/>
</dbReference>
<dbReference type="InterPro" id="IPR035965">
    <property type="entry name" value="PAS-like_dom_sf"/>
</dbReference>
<evidence type="ECO:0000256" key="8">
    <source>
        <dbReference type="ARBA" id="ARBA00074306"/>
    </source>
</evidence>
<dbReference type="InterPro" id="IPR000700">
    <property type="entry name" value="PAS-assoc_C"/>
</dbReference>
<comment type="similarity">
    <text evidence="2">In the N-terminal section; belongs to the phytochrome family.</text>
</comment>
<keyword evidence="14" id="KW-1185">Reference proteome</keyword>
<evidence type="ECO:0000256" key="7">
    <source>
        <dbReference type="ARBA" id="ARBA00023012"/>
    </source>
</evidence>
<dbReference type="SMART" id="SM00091">
    <property type="entry name" value="PAS"/>
    <property type="match status" value="1"/>
</dbReference>
<dbReference type="SMART" id="SM00065">
    <property type="entry name" value="GAF"/>
    <property type="match status" value="1"/>
</dbReference>
<dbReference type="STRING" id="765420.OSCT_0432"/>
<dbReference type="SUPFAM" id="SSF55874">
    <property type="entry name" value="ATPase domain of HSP90 chaperone/DNA topoisomerase II/histidine kinase"/>
    <property type="match status" value="1"/>
</dbReference>
<evidence type="ECO:0000313" key="13">
    <source>
        <dbReference type="EMBL" id="EFO81687.1"/>
    </source>
</evidence>
<dbReference type="PANTHER" id="PTHR43047:SF72">
    <property type="entry name" value="OSMOSENSING HISTIDINE PROTEIN KINASE SLN1"/>
    <property type="match status" value="1"/>
</dbReference>
<proteinExistence type="inferred from homology"/>
<dbReference type="InterPro" id="IPR029016">
    <property type="entry name" value="GAF-like_dom_sf"/>
</dbReference>
<keyword evidence="6" id="KW-0418">Kinase</keyword>
<comment type="catalytic activity">
    <reaction evidence="1">
        <text>ATP + protein L-histidine = ADP + protein N-phospho-L-histidine.</text>
        <dbReference type="EC" id="2.7.13.3"/>
    </reaction>
</comment>
<dbReference type="PROSITE" id="PS50113">
    <property type="entry name" value="PAC"/>
    <property type="match status" value="1"/>
</dbReference>
<name>E1IAT1_9CHLR</name>
<evidence type="ECO:0000256" key="6">
    <source>
        <dbReference type="ARBA" id="ARBA00022777"/>
    </source>
</evidence>
<dbReference type="CDD" id="cd00082">
    <property type="entry name" value="HisKA"/>
    <property type="match status" value="1"/>
</dbReference>
<feature type="transmembrane region" description="Helical" evidence="9">
    <location>
        <begin position="190"/>
        <end position="210"/>
    </location>
</feature>
<keyword evidence="9" id="KW-0472">Membrane</keyword>
<dbReference type="CDD" id="cd00130">
    <property type="entry name" value="PAS"/>
    <property type="match status" value="1"/>
</dbReference>
<dbReference type="SUPFAM" id="SSF47384">
    <property type="entry name" value="Homodimeric domain of signal transducing histidine kinase"/>
    <property type="match status" value="1"/>
</dbReference>
<dbReference type="PROSITE" id="PS50109">
    <property type="entry name" value="HIS_KIN"/>
    <property type="match status" value="1"/>
</dbReference>
<dbReference type="SUPFAM" id="SSF55781">
    <property type="entry name" value="GAF domain-like"/>
    <property type="match status" value="1"/>
</dbReference>
<dbReference type="InterPro" id="IPR003018">
    <property type="entry name" value="GAF"/>
</dbReference>
<keyword evidence="5" id="KW-0808">Transferase</keyword>
<dbReference type="Pfam" id="PF16927">
    <property type="entry name" value="HisKA_7TM"/>
    <property type="match status" value="1"/>
</dbReference>
<dbReference type="eggNOG" id="COG5002">
    <property type="taxonomic scope" value="Bacteria"/>
</dbReference>
<dbReference type="InterPro" id="IPR000014">
    <property type="entry name" value="PAS"/>
</dbReference>
<evidence type="ECO:0000259" key="11">
    <source>
        <dbReference type="PROSITE" id="PS50112"/>
    </source>
</evidence>
<dbReference type="Gene3D" id="3.30.565.10">
    <property type="entry name" value="Histidine kinase-like ATPase, C-terminal domain"/>
    <property type="match status" value="1"/>
</dbReference>
<dbReference type="FunFam" id="3.30.565.10:FF:000010">
    <property type="entry name" value="Sensor histidine kinase RcsC"/>
    <property type="match status" value="1"/>
</dbReference>
<dbReference type="NCBIfam" id="TIGR00229">
    <property type="entry name" value="sensory_box"/>
    <property type="match status" value="1"/>
</dbReference>
<dbReference type="InterPro" id="IPR036890">
    <property type="entry name" value="HATPase_C_sf"/>
</dbReference>
<dbReference type="PRINTS" id="PR00344">
    <property type="entry name" value="BCTRLSENSOR"/>
</dbReference>
<dbReference type="InterPro" id="IPR003661">
    <property type="entry name" value="HisK_dim/P_dom"/>
</dbReference>
<dbReference type="Pfam" id="PF01590">
    <property type="entry name" value="GAF"/>
    <property type="match status" value="1"/>
</dbReference>
<keyword evidence="4" id="KW-0597">Phosphoprotein</keyword>
<dbReference type="Gene3D" id="3.30.450.40">
    <property type="match status" value="1"/>
</dbReference>
<organism evidence="13 14">
    <name type="scientific">Oscillochloris trichoides DG-6</name>
    <dbReference type="NCBI Taxonomy" id="765420"/>
    <lineage>
        <taxon>Bacteria</taxon>
        <taxon>Bacillati</taxon>
        <taxon>Chloroflexota</taxon>
        <taxon>Chloroflexia</taxon>
        <taxon>Chloroflexales</taxon>
        <taxon>Chloroflexineae</taxon>
        <taxon>Oscillochloridaceae</taxon>
        <taxon>Oscillochloris</taxon>
    </lineage>
</organism>
<gene>
    <name evidence="13" type="ORF">OSCT_0432</name>
</gene>
<comment type="caution">
    <text evidence="13">The sequence shown here is derived from an EMBL/GenBank/DDBJ whole genome shotgun (WGS) entry which is preliminary data.</text>
</comment>
<reference evidence="13 14" key="1">
    <citation type="journal article" date="2011" name="J. Bacteriol.">
        <title>Draft genome sequence of the anoxygenic filamentous phototrophic bacterium Oscillochloris trichoides subsp. DG-6.</title>
        <authorList>
            <person name="Kuznetsov B.B."/>
            <person name="Ivanovsky R.N."/>
            <person name="Keppen O.I."/>
            <person name="Sukhacheva M.V."/>
            <person name="Bumazhkin B.K."/>
            <person name="Patutina E.O."/>
            <person name="Beletsky A.V."/>
            <person name="Mardanov A.V."/>
            <person name="Baslerov R.V."/>
            <person name="Panteleeva A.N."/>
            <person name="Kolganova T.V."/>
            <person name="Ravin N.V."/>
            <person name="Skryabin K.G."/>
        </authorList>
    </citation>
    <scope>NUCLEOTIDE SEQUENCE [LARGE SCALE GENOMIC DNA]</scope>
    <source>
        <strain evidence="13 14">DG-6</strain>
    </source>
</reference>
<protein>
    <recommendedName>
        <fullName evidence="8">Circadian input-output histidine kinase CikA</fullName>
        <ecNumber evidence="3">2.7.13.3</ecNumber>
    </recommendedName>
</protein>
<dbReference type="InterPro" id="IPR013656">
    <property type="entry name" value="PAS_4"/>
</dbReference>
<dbReference type="PROSITE" id="PS50112">
    <property type="entry name" value="PAS"/>
    <property type="match status" value="1"/>
</dbReference>
<dbReference type="InterPro" id="IPR005467">
    <property type="entry name" value="His_kinase_dom"/>
</dbReference>
<evidence type="ECO:0000313" key="14">
    <source>
        <dbReference type="Proteomes" id="UP000054010"/>
    </source>
</evidence>
<dbReference type="InterPro" id="IPR036097">
    <property type="entry name" value="HisK_dim/P_sf"/>
</dbReference>
<evidence type="ECO:0000256" key="2">
    <source>
        <dbReference type="ARBA" id="ARBA00006402"/>
    </source>
</evidence>
<dbReference type="InterPro" id="IPR031621">
    <property type="entry name" value="HisKA_7TM"/>
</dbReference>
<dbReference type="CDD" id="cd16922">
    <property type="entry name" value="HATPase_EvgS-ArcB-TorS-like"/>
    <property type="match status" value="1"/>
</dbReference>
<keyword evidence="7" id="KW-0902">Two-component regulatory system</keyword>
<feature type="transmembrane region" description="Helical" evidence="9">
    <location>
        <begin position="161"/>
        <end position="184"/>
    </location>
</feature>
<dbReference type="eggNOG" id="COG2205">
    <property type="taxonomic scope" value="Bacteria"/>
</dbReference>
<dbReference type="GO" id="GO:0009927">
    <property type="term" value="F:histidine phosphotransfer kinase activity"/>
    <property type="evidence" value="ECO:0007669"/>
    <property type="project" value="TreeGrafter"/>
</dbReference>
<dbReference type="HOGENOM" id="CLU_000445_114_58_0"/>
<keyword evidence="9" id="KW-1133">Transmembrane helix</keyword>
<evidence type="ECO:0000256" key="5">
    <source>
        <dbReference type="ARBA" id="ARBA00022679"/>
    </source>
</evidence>
<evidence type="ECO:0000259" key="10">
    <source>
        <dbReference type="PROSITE" id="PS50109"/>
    </source>
</evidence>
<evidence type="ECO:0000256" key="9">
    <source>
        <dbReference type="SAM" id="Phobius"/>
    </source>
</evidence>
<dbReference type="Proteomes" id="UP000054010">
    <property type="component" value="Unassembled WGS sequence"/>
</dbReference>
<dbReference type="EMBL" id="ADVR01000007">
    <property type="protein sequence ID" value="EFO81687.1"/>
    <property type="molecule type" value="Genomic_DNA"/>
</dbReference>
<evidence type="ECO:0000256" key="4">
    <source>
        <dbReference type="ARBA" id="ARBA00022553"/>
    </source>
</evidence>
<accession>E1IAT1</accession>
<dbReference type="Gene3D" id="3.30.450.20">
    <property type="entry name" value="PAS domain"/>
    <property type="match status" value="1"/>
</dbReference>
<evidence type="ECO:0000256" key="1">
    <source>
        <dbReference type="ARBA" id="ARBA00000085"/>
    </source>
</evidence>
<dbReference type="GO" id="GO:0000155">
    <property type="term" value="F:phosphorelay sensor kinase activity"/>
    <property type="evidence" value="ECO:0007669"/>
    <property type="project" value="InterPro"/>
</dbReference>
<dbReference type="SMART" id="SM00388">
    <property type="entry name" value="HisKA"/>
    <property type="match status" value="1"/>
</dbReference>
<feature type="domain" description="Histidine kinase" evidence="10">
    <location>
        <begin position="517"/>
        <end position="734"/>
    </location>
</feature>
<feature type="transmembrane region" description="Helical" evidence="9">
    <location>
        <begin position="44"/>
        <end position="69"/>
    </location>
</feature>
<dbReference type="InterPro" id="IPR003594">
    <property type="entry name" value="HATPase_dom"/>
</dbReference>
<dbReference type="SUPFAM" id="SSF55785">
    <property type="entry name" value="PYP-like sensor domain (PAS domain)"/>
    <property type="match status" value="1"/>
</dbReference>
<dbReference type="Pfam" id="PF08448">
    <property type="entry name" value="PAS_4"/>
    <property type="match status" value="1"/>
</dbReference>
<feature type="transmembrane region" description="Helical" evidence="9">
    <location>
        <begin position="81"/>
        <end position="104"/>
    </location>
</feature>
<evidence type="ECO:0000259" key="12">
    <source>
        <dbReference type="PROSITE" id="PS50113"/>
    </source>
</evidence>